<dbReference type="EMBL" id="CADCTY010001871">
    <property type="protein sequence ID" value="CAA9392207.1"/>
    <property type="molecule type" value="Genomic_DNA"/>
</dbReference>
<feature type="transmembrane region" description="Helical" evidence="1">
    <location>
        <begin position="570"/>
        <end position="592"/>
    </location>
</feature>
<keyword evidence="1" id="KW-1133">Transmembrane helix</keyword>
<gene>
    <name evidence="2" type="ORF">AVDCRST_MAG94-5459</name>
</gene>
<dbReference type="AlphaFoldDB" id="A0A6J4NN08"/>
<feature type="transmembrane region" description="Helical" evidence="1">
    <location>
        <begin position="505"/>
        <end position="525"/>
    </location>
</feature>
<feature type="transmembrane region" description="Helical" evidence="1">
    <location>
        <begin position="681"/>
        <end position="698"/>
    </location>
</feature>
<name>A0A6J4NN08_9CYAN</name>
<evidence type="ECO:0000256" key="1">
    <source>
        <dbReference type="SAM" id="Phobius"/>
    </source>
</evidence>
<feature type="transmembrane region" description="Helical" evidence="1">
    <location>
        <begin position="545"/>
        <end position="563"/>
    </location>
</feature>
<evidence type="ECO:0000313" key="2">
    <source>
        <dbReference type="EMBL" id="CAA9392207.1"/>
    </source>
</evidence>
<evidence type="ECO:0008006" key="3">
    <source>
        <dbReference type="Google" id="ProtNLM"/>
    </source>
</evidence>
<sequence>MGLIAFLGFQPLAAWGATPVGTGVVPQQILTPELLQQRLRSPVLVEGVRTVDLRRMVIDLRPENATLRDQFYRDLQGQLQRPGGSPGLDLSYSQIQGDFEGVQLGLRAPLSGQTFPLFTPAEQEQLKRDRRRLSRLKQLSRSLLSDDLTSRELQLRIFRGPLKLVQTRFSGRVNFSNTFFLAPVVSQGATFIQVADWSGGRFSQPASFARATFNQAVEFSNSIFFAKASFNQVRFAQAVNFQKSEFQTTANFSQVLFQRSANFGRVLWQGNADFAQVRTADQVVFARSRFNQALFFTDATFEKPITFREAEFNQPVNFRGATILNQVDFSDALFARAARLNITGLEFAPQQARIIGNPGQISRVLSVPILQGNENLLRNLIRNFRELEQIGDANQVEYTAQKLRQQQLAQKLFNTNINNASLAHLQAIGLTVTQAEAIARSRLEQPFRNLTELLTRTVVDLPTYIKLRERAIAGEPLSSGGWILTGLTWLSLSLLLLLSRYGTSFGLIFGVGWLAIAVFGLFFWLVDRWRRLRPYPVLPNLTETIWVLSSFSLLSLGGLTAIFRTAETPWLTLAFLAGLTLPLPVGILWLVYQRGRYHDLMEVSYFVEDGSMRQLRLLIGRLPVMPRFPFFRERYEPILWNRRWGWLNYFDLSLNNFLRLGFNDIRLRDQHLPGLISSLVWYQWGLGVLYIILLLWTLSRTIPGLNLFIYF</sequence>
<dbReference type="InterPro" id="IPR001646">
    <property type="entry name" value="5peptide_repeat"/>
</dbReference>
<organism evidence="2">
    <name type="scientific">uncultured Leptolyngbya sp</name>
    <dbReference type="NCBI Taxonomy" id="332963"/>
    <lineage>
        <taxon>Bacteria</taxon>
        <taxon>Bacillati</taxon>
        <taxon>Cyanobacteriota</taxon>
        <taxon>Cyanophyceae</taxon>
        <taxon>Leptolyngbyales</taxon>
        <taxon>Leptolyngbyaceae</taxon>
        <taxon>Leptolyngbya group</taxon>
        <taxon>Leptolyngbya</taxon>
        <taxon>environmental samples</taxon>
    </lineage>
</organism>
<protein>
    <recommendedName>
        <fullName evidence="3">Pentapeptide repeat family protein</fullName>
    </recommendedName>
</protein>
<feature type="transmembrane region" description="Helical" evidence="1">
    <location>
        <begin position="480"/>
        <end position="498"/>
    </location>
</feature>
<keyword evidence="1" id="KW-0812">Transmembrane</keyword>
<dbReference type="InterPro" id="IPR010994">
    <property type="entry name" value="RuvA_2-like"/>
</dbReference>
<dbReference type="SUPFAM" id="SSF47781">
    <property type="entry name" value="RuvA domain 2-like"/>
    <property type="match status" value="1"/>
</dbReference>
<proteinExistence type="predicted"/>
<dbReference type="Pfam" id="PF13576">
    <property type="entry name" value="Pentapeptide_3"/>
    <property type="match status" value="2"/>
</dbReference>
<reference evidence="2" key="1">
    <citation type="submission" date="2020-02" db="EMBL/GenBank/DDBJ databases">
        <authorList>
            <person name="Meier V. D."/>
        </authorList>
    </citation>
    <scope>NUCLEOTIDE SEQUENCE</scope>
    <source>
        <strain evidence="2">AVDCRST_MAG94</strain>
    </source>
</reference>
<accession>A0A6J4NN08</accession>
<keyword evidence="1" id="KW-0472">Membrane</keyword>